<dbReference type="InterPro" id="IPR050951">
    <property type="entry name" value="Retrovirus_Pol_polyprotein"/>
</dbReference>
<feature type="compositionally biased region" description="Polar residues" evidence="1">
    <location>
        <begin position="1"/>
        <end position="16"/>
    </location>
</feature>
<evidence type="ECO:0000259" key="2">
    <source>
        <dbReference type="PROSITE" id="PS50994"/>
    </source>
</evidence>
<dbReference type="FunFam" id="3.30.420.10:FF:000032">
    <property type="entry name" value="Retrovirus-related Pol polyprotein from transposon 297-like Protein"/>
    <property type="match status" value="1"/>
</dbReference>
<evidence type="ECO:0000256" key="1">
    <source>
        <dbReference type="SAM" id="MobiDB-lite"/>
    </source>
</evidence>
<reference evidence="3" key="1">
    <citation type="submission" date="2018-11" db="EMBL/GenBank/DDBJ databases">
        <authorList>
            <person name="Alioto T."/>
            <person name="Alioto T."/>
        </authorList>
    </citation>
    <scope>NUCLEOTIDE SEQUENCE</scope>
</reference>
<dbReference type="Proteomes" id="UP000596742">
    <property type="component" value="Unassembled WGS sequence"/>
</dbReference>
<proteinExistence type="predicted"/>
<dbReference type="AlphaFoldDB" id="A0A8B6CMT2"/>
<dbReference type="InterPro" id="IPR001584">
    <property type="entry name" value="Integrase_cat-core"/>
</dbReference>
<dbReference type="InterPro" id="IPR041588">
    <property type="entry name" value="Integrase_H2C2"/>
</dbReference>
<dbReference type="FunFam" id="1.10.340.70:FF:000001">
    <property type="entry name" value="Retrovirus-related Pol polyprotein from transposon gypsy-like Protein"/>
    <property type="match status" value="1"/>
</dbReference>
<name>A0A8B6CMT2_MYTGA</name>
<dbReference type="InterPro" id="IPR012337">
    <property type="entry name" value="RNaseH-like_sf"/>
</dbReference>
<dbReference type="Pfam" id="PF17921">
    <property type="entry name" value="Integrase_H2C2"/>
    <property type="match status" value="1"/>
</dbReference>
<evidence type="ECO:0000313" key="3">
    <source>
        <dbReference type="EMBL" id="VDI07258.1"/>
    </source>
</evidence>
<sequence>MEITTGNATEQPVPSTNEKHPEQITEVIPENVGESQKECHDFKHIYGYLETGVLPEDKKLATKVFLEASQYALLDGILFHFYQPRTRGRKKDIFVKQLACPRQFRNDLLKSYHELGHFGFDRTYLAIKQKYFFPGMYQAVADFIRGCDSCQRAKPHAHAKRVPLTPMPILDTFSRWHIDLIGPFKETKLGHKYILIVVCAFSKWTEAFPVRSETAADIAEVLHKEIFSRYGSCSSLVSDRGQGFMSKLVAAVTQIYNVKHYFTSSYHPQTNSVAERTNKTVIQCLKTIVDENQSNWAELLPGILMAFRMSPSASSEFSPYHLLFGKK</sequence>
<dbReference type="EMBL" id="UYJE01002029">
    <property type="protein sequence ID" value="VDI07258.1"/>
    <property type="molecule type" value="Genomic_DNA"/>
</dbReference>
<protein>
    <recommendedName>
        <fullName evidence="2">Integrase catalytic domain-containing protein</fullName>
    </recommendedName>
</protein>
<organism evidence="3 4">
    <name type="scientific">Mytilus galloprovincialis</name>
    <name type="common">Mediterranean mussel</name>
    <dbReference type="NCBI Taxonomy" id="29158"/>
    <lineage>
        <taxon>Eukaryota</taxon>
        <taxon>Metazoa</taxon>
        <taxon>Spiralia</taxon>
        <taxon>Lophotrochozoa</taxon>
        <taxon>Mollusca</taxon>
        <taxon>Bivalvia</taxon>
        <taxon>Autobranchia</taxon>
        <taxon>Pteriomorphia</taxon>
        <taxon>Mytilida</taxon>
        <taxon>Mytiloidea</taxon>
        <taxon>Mytilidae</taxon>
        <taxon>Mytilinae</taxon>
        <taxon>Mytilus</taxon>
    </lineage>
</organism>
<keyword evidence="4" id="KW-1185">Reference proteome</keyword>
<dbReference type="OrthoDB" id="115435at2759"/>
<dbReference type="InterPro" id="IPR036397">
    <property type="entry name" value="RNaseH_sf"/>
</dbReference>
<dbReference type="PANTHER" id="PTHR37984:SF5">
    <property type="entry name" value="PROTEIN NYNRIN-LIKE"/>
    <property type="match status" value="1"/>
</dbReference>
<dbReference type="GO" id="GO:0003676">
    <property type="term" value="F:nucleic acid binding"/>
    <property type="evidence" value="ECO:0007669"/>
    <property type="project" value="InterPro"/>
</dbReference>
<feature type="region of interest" description="Disordered" evidence="1">
    <location>
        <begin position="1"/>
        <end position="22"/>
    </location>
</feature>
<comment type="caution">
    <text evidence="3">The sequence shown here is derived from an EMBL/GenBank/DDBJ whole genome shotgun (WGS) entry which is preliminary data.</text>
</comment>
<dbReference type="GO" id="GO:0015074">
    <property type="term" value="P:DNA integration"/>
    <property type="evidence" value="ECO:0007669"/>
    <property type="project" value="InterPro"/>
</dbReference>
<gene>
    <name evidence="3" type="ORF">MGAL_10B092431</name>
</gene>
<dbReference type="SUPFAM" id="SSF53098">
    <property type="entry name" value="Ribonuclease H-like"/>
    <property type="match status" value="1"/>
</dbReference>
<dbReference type="PROSITE" id="PS50994">
    <property type="entry name" value="INTEGRASE"/>
    <property type="match status" value="1"/>
</dbReference>
<dbReference type="Gene3D" id="1.10.340.70">
    <property type="match status" value="1"/>
</dbReference>
<feature type="domain" description="Integrase catalytic" evidence="2">
    <location>
        <begin position="164"/>
        <end position="327"/>
    </location>
</feature>
<dbReference type="Gene3D" id="3.30.420.10">
    <property type="entry name" value="Ribonuclease H-like superfamily/Ribonuclease H"/>
    <property type="match status" value="1"/>
</dbReference>
<evidence type="ECO:0000313" key="4">
    <source>
        <dbReference type="Proteomes" id="UP000596742"/>
    </source>
</evidence>
<dbReference type="Pfam" id="PF00665">
    <property type="entry name" value="rve"/>
    <property type="match status" value="1"/>
</dbReference>
<dbReference type="PANTHER" id="PTHR37984">
    <property type="entry name" value="PROTEIN CBG26694"/>
    <property type="match status" value="1"/>
</dbReference>
<accession>A0A8B6CMT2</accession>